<evidence type="ECO:0000259" key="3">
    <source>
        <dbReference type="Pfam" id="PF09811"/>
    </source>
</evidence>
<evidence type="ECO:0000256" key="2">
    <source>
        <dbReference type="SAM" id="MobiDB-lite"/>
    </source>
</evidence>
<reference evidence="4 5" key="2">
    <citation type="journal article" date="2021" name="Curr. Genet.">
        <title>Genetic response to nitrogen starvation in the aggressive Eucalyptus foliar pathogen Teratosphaeria destructans.</title>
        <authorList>
            <person name="Havenga M."/>
            <person name="Wingfield B.D."/>
            <person name="Wingfield M.J."/>
            <person name="Dreyer L.L."/>
            <person name="Roets F."/>
            <person name="Aylward J."/>
        </authorList>
    </citation>
    <scope>NUCLEOTIDE SEQUENCE [LARGE SCALE GENOMIC DNA]</scope>
    <source>
        <strain evidence="4">CMW44962</strain>
    </source>
</reference>
<organism evidence="4 5">
    <name type="scientific">Teratosphaeria destructans</name>
    <dbReference type="NCBI Taxonomy" id="418781"/>
    <lineage>
        <taxon>Eukaryota</taxon>
        <taxon>Fungi</taxon>
        <taxon>Dikarya</taxon>
        <taxon>Ascomycota</taxon>
        <taxon>Pezizomycotina</taxon>
        <taxon>Dothideomycetes</taxon>
        <taxon>Dothideomycetidae</taxon>
        <taxon>Mycosphaerellales</taxon>
        <taxon>Teratosphaeriaceae</taxon>
        <taxon>Teratosphaeria</taxon>
    </lineage>
</organism>
<feature type="region of interest" description="Disordered" evidence="2">
    <location>
        <begin position="191"/>
        <end position="224"/>
    </location>
</feature>
<dbReference type="Proteomes" id="UP001138500">
    <property type="component" value="Unassembled WGS sequence"/>
</dbReference>
<dbReference type="OrthoDB" id="48036at2759"/>
<evidence type="ECO:0000313" key="4">
    <source>
        <dbReference type="EMBL" id="KAH9834717.1"/>
    </source>
</evidence>
<dbReference type="InterPro" id="IPR052436">
    <property type="entry name" value="LTO1_adapter"/>
</dbReference>
<dbReference type="PANTHER" id="PTHR28532">
    <property type="entry name" value="GEO13458P1"/>
    <property type="match status" value="1"/>
</dbReference>
<sequence>MDAAALPSSPSHRDPDPFATLLTLEDTYFTEGYTLGLRDGTRAGRIEGRVFGLEKGFTKAVEMGRLHGRAKVWHARLSPPTSALGHGVKALKGGERLKRHVERLTELTDPESLECKNGEDEVNEFDERLAGAKAKFTLIERIAGEGDRDGDRAGASSSPARSPSSAAVTTGSVAEGQEVEITSVTLAALRPPRAEASVRQTTDATESSFGVSRAAAARRAAPEF</sequence>
<gene>
    <name evidence="4" type="ORF">Tdes44962_MAKER08629</name>
</gene>
<dbReference type="AlphaFoldDB" id="A0A9W7SWI1"/>
<accession>A0A9W7SWI1</accession>
<evidence type="ECO:0000256" key="1">
    <source>
        <dbReference type="ARBA" id="ARBA00038090"/>
    </source>
</evidence>
<keyword evidence="5" id="KW-1185">Reference proteome</keyword>
<proteinExistence type="inferred from homology"/>
<feature type="compositionally biased region" description="Low complexity" evidence="2">
    <location>
        <begin position="153"/>
        <end position="167"/>
    </location>
</feature>
<feature type="compositionally biased region" description="Polar residues" evidence="2">
    <location>
        <begin position="198"/>
        <end position="210"/>
    </location>
</feature>
<comment type="caution">
    <text evidence="4">The sequence shown here is derived from an EMBL/GenBank/DDBJ whole genome shotgun (WGS) entry which is preliminary data.</text>
</comment>
<dbReference type="EMBL" id="RIBY02000979">
    <property type="protein sequence ID" value="KAH9834717.1"/>
    <property type="molecule type" value="Genomic_DNA"/>
</dbReference>
<feature type="region of interest" description="Disordered" evidence="2">
    <location>
        <begin position="143"/>
        <end position="177"/>
    </location>
</feature>
<protein>
    <submittedName>
        <fullName evidence="4">Essential protein Yae1, N terminal</fullName>
    </submittedName>
</protein>
<comment type="similarity">
    <text evidence="1">Belongs to the LTO1 family.</text>
</comment>
<reference evidence="4 5" key="1">
    <citation type="journal article" date="2018" name="IMA Fungus">
        <title>IMA Genome-F 10: Nine draft genome sequences of Claviceps purpurea s.lat., including C. arundinis, C. humidiphila, and C. cf. spartinae, pseudomolecules for the pitch canker pathogen Fusarium circinatum, draft genome of Davidsoniella eucalypti, Grosmannia galeiformis, Quambalaria eucalypti, and Teratosphaeria destructans.</title>
        <authorList>
            <person name="Wingfield B.D."/>
            <person name="Liu M."/>
            <person name="Nguyen H.D."/>
            <person name="Lane F.A."/>
            <person name="Morgan S.W."/>
            <person name="De Vos L."/>
            <person name="Wilken P.M."/>
            <person name="Duong T.A."/>
            <person name="Aylward J."/>
            <person name="Coetzee M.P."/>
            <person name="Dadej K."/>
            <person name="De Beer Z.W."/>
            <person name="Findlay W."/>
            <person name="Havenga M."/>
            <person name="Kolarik M."/>
            <person name="Menzies J.G."/>
            <person name="Naidoo K."/>
            <person name="Pochopski O."/>
            <person name="Shoukouhi P."/>
            <person name="Santana Q.C."/>
            <person name="Seifert K.A."/>
            <person name="Soal N."/>
            <person name="Steenkamp E.T."/>
            <person name="Tatham C.T."/>
            <person name="van der Nest M.A."/>
            <person name="Wingfield M.J."/>
        </authorList>
    </citation>
    <scope>NUCLEOTIDE SEQUENCE [LARGE SCALE GENOMIC DNA]</scope>
    <source>
        <strain evidence="4">CMW44962</strain>
    </source>
</reference>
<evidence type="ECO:0000313" key="5">
    <source>
        <dbReference type="Proteomes" id="UP001138500"/>
    </source>
</evidence>
<feature type="compositionally biased region" description="Low complexity" evidence="2">
    <location>
        <begin position="213"/>
        <end position="224"/>
    </location>
</feature>
<feature type="compositionally biased region" description="Basic and acidic residues" evidence="2">
    <location>
        <begin position="143"/>
        <end position="152"/>
    </location>
</feature>
<dbReference type="InterPro" id="IPR019191">
    <property type="entry name" value="Essential_protein_Yae1_N"/>
</dbReference>
<feature type="domain" description="Essential protein Yae1 N-terminal" evidence="3">
    <location>
        <begin position="32"/>
        <end position="70"/>
    </location>
</feature>
<name>A0A9W7SWI1_9PEZI</name>
<dbReference type="PANTHER" id="PTHR28532:SF1">
    <property type="entry name" value="ORAL CANCER OVEREXPRESSED 1"/>
    <property type="match status" value="1"/>
</dbReference>
<dbReference type="Pfam" id="PF09811">
    <property type="entry name" value="Yae1_N"/>
    <property type="match status" value="1"/>
</dbReference>